<dbReference type="AlphaFoldDB" id="A0A0A6VTE1"/>
<evidence type="ECO:0000313" key="1">
    <source>
        <dbReference type="EMBL" id="KHD97891.1"/>
    </source>
</evidence>
<reference evidence="1 2" key="1">
    <citation type="journal article" date="2003" name="Int. J. Syst. Evol. Microbiol.">
        <title>Kocuria polaris sp. nov., an orange-pigmented psychrophilic bacterium isolated from an Antarctic cyanobacterial mat sample.</title>
        <authorList>
            <person name="Reddy G.S."/>
            <person name="Prakash J.S."/>
            <person name="Prabahar V."/>
            <person name="Matsumoto G.I."/>
            <person name="Stackebrandt E."/>
            <person name="Shivaji S."/>
        </authorList>
    </citation>
    <scope>NUCLEOTIDE SEQUENCE [LARGE SCALE GENOMIC DNA]</scope>
    <source>
        <strain evidence="1 2">CMS 76or</strain>
    </source>
</reference>
<dbReference type="OrthoDB" id="9774199at2"/>
<evidence type="ECO:0000313" key="2">
    <source>
        <dbReference type="Proteomes" id="UP000030466"/>
    </source>
</evidence>
<proteinExistence type="predicted"/>
<dbReference type="Gene3D" id="3.30.530.20">
    <property type="match status" value="1"/>
</dbReference>
<sequence length="157" mass="17674">MAQTRGFYVDTVERTTTADRDAVWAVVEGIGGERGWYSTDRLWAARATANRLNLPPGRLRHREHPDRLAAGERLDWWTVEALEPPRRLRLRSVVRMPGDAWLDICLEPGPDGTLVYRQTTVFRPAGPAGRAYWYAMLAPHKAVLGRLATDILRQAGG</sequence>
<dbReference type="InterPro" id="IPR021295">
    <property type="entry name" value="DUF2867"/>
</dbReference>
<dbReference type="Proteomes" id="UP000030466">
    <property type="component" value="Unassembled WGS sequence"/>
</dbReference>
<name>A0A0A6VTE1_KOCRO</name>
<comment type="caution">
    <text evidence="1">The sequence shown here is derived from an EMBL/GenBank/DDBJ whole genome shotgun (WGS) entry which is preliminary data.</text>
</comment>
<dbReference type="EMBL" id="JSUH01000005">
    <property type="protein sequence ID" value="KHD97891.1"/>
    <property type="molecule type" value="Genomic_DNA"/>
</dbReference>
<keyword evidence="2" id="KW-1185">Reference proteome</keyword>
<evidence type="ECO:0008006" key="3">
    <source>
        <dbReference type="Google" id="ProtNLM"/>
    </source>
</evidence>
<gene>
    <name evidence="1" type="ORF">GY22_07205</name>
</gene>
<organism evidence="1 2">
    <name type="scientific">Kocuria rosea subsp. polaris</name>
    <dbReference type="NCBI Taxonomy" id="136273"/>
    <lineage>
        <taxon>Bacteria</taxon>
        <taxon>Bacillati</taxon>
        <taxon>Actinomycetota</taxon>
        <taxon>Actinomycetes</taxon>
        <taxon>Micrococcales</taxon>
        <taxon>Micrococcaceae</taxon>
        <taxon>Kocuria</taxon>
    </lineage>
</organism>
<dbReference type="InterPro" id="IPR023393">
    <property type="entry name" value="START-like_dom_sf"/>
</dbReference>
<dbReference type="SUPFAM" id="SSF55961">
    <property type="entry name" value="Bet v1-like"/>
    <property type="match status" value="1"/>
</dbReference>
<dbReference type="Pfam" id="PF11066">
    <property type="entry name" value="DUF2867"/>
    <property type="match status" value="1"/>
</dbReference>
<accession>A0A0A6VTE1</accession>
<protein>
    <recommendedName>
        <fullName evidence="3">DUF2867 domain-containing protein</fullName>
    </recommendedName>
</protein>
<dbReference type="RefSeq" id="WP_035925446.1">
    <property type="nucleotide sequence ID" value="NZ_JSUH01000005.1"/>
</dbReference>